<dbReference type="InterPro" id="IPR000863">
    <property type="entry name" value="Sulfotransferase_dom"/>
</dbReference>
<dbReference type="FunFam" id="3.40.50.300:FF:000433">
    <property type="entry name" value="Estrogen sulfotransferase"/>
    <property type="match status" value="2"/>
</dbReference>
<dbReference type="InterPro" id="IPR027417">
    <property type="entry name" value="P-loop_NTPase"/>
</dbReference>
<evidence type="ECO:0000313" key="7">
    <source>
        <dbReference type="EMBL" id="ETE71656.1"/>
    </source>
</evidence>
<feature type="domain" description="Sulfotransferase" evidence="6">
    <location>
        <begin position="410"/>
        <end position="661"/>
    </location>
</feature>
<evidence type="ECO:0000259" key="6">
    <source>
        <dbReference type="Pfam" id="PF00685"/>
    </source>
</evidence>
<dbReference type="OrthoDB" id="205623at2759"/>
<keyword evidence="3" id="KW-0963">Cytoplasm</keyword>
<dbReference type="SUPFAM" id="SSF52540">
    <property type="entry name" value="P-loop containing nucleoside triphosphate hydrolases"/>
    <property type="match status" value="2"/>
</dbReference>
<feature type="domain" description="Sulfotransferase" evidence="6">
    <location>
        <begin position="121"/>
        <end position="369"/>
    </location>
</feature>
<evidence type="ECO:0000313" key="8">
    <source>
        <dbReference type="Proteomes" id="UP000018936"/>
    </source>
</evidence>
<dbReference type="Pfam" id="PF00685">
    <property type="entry name" value="Sulfotransfer_1"/>
    <property type="match status" value="2"/>
</dbReference>
<organism evidence="7 8">
    <name type="scientific">Ophiophagus hannah</name>
    <name type="common">King cobra</name>
    <name type="synonym">Naja hannah</name>
    <dbReference type="NCBI Taxonomy" id="8665"/>
    <lineage>
        <taxon>Eukaryota</taxon>
        <taxon>Metazoa</taxon>
        <taxon>Chordata</taxon>
        <taxon>Craniata</taxon>
        <taxon>Vertebrata</taxon>
        <taxon>Euteleostomi</taxon>
        <taxon>Lepidosauria</taxon>
        <taxon>Squamata</taxon>
        <taxon>Bifurcata</taxon>
        <taxon>Unidentata</taxon>
        <taxon>Episquamata</taxon>
        <taxon>Toxicofera</taxon>
        <taxon>Serpentes</taxon>
        <taxon>Colubroidea</taxon>
        <taxon>Elapidae</taxon>
        <taxon>Elapinae</taxon>
        <taxon>Ophiophagus</taxon>
    </lineage>
</organism>
<protein>
    <submittedName>
        <fullName evidence="7">Sulfotransferase 1C2</fullName>
    </submittedName>
</protein>
<feature type="non-terminal residue" evidence="7">
    <location>
        <position position="1"/>
    </location>
</feature>
<keyword evidence="8" id="KW-1185">Reference proteome</keyword>
<dbReference type="GO" id="GO:0008146">
    <property type="term" value="F:sulfotransferase activity"/>
    <property type="evidence" value="ECO:0007669"/>
    <property type="project" value="InterPro"/>
</dbReference>
<proteinExistence type="inferred from homology"/>
<name>V8PCF0_OPHHA</name>
<dbReference type="EMBL" id="AZIM01000336">
    <property type="protein sequence ID" value="ETE71656.1"/>
    <property type="molecule type" value="Genomic_DNA"/>
</dbReference>
<reference evidence="7 8" key="1">
    <citation type="journal article" date="2013" name="Proc. Natl. Acad. Sci. U.S.A.">
        <title>The king cobra genome reveals dynamic gene evolution and adaptation in the snake venom system.</title>
        <authorList>
            <person name="Vonk F.J."/>
            <person name="Casewell N.R."/>
            <person name="Henkel C.V."/>
            <person name="Heimberg A.M."/>
            <person name="Jansen H.J."/>
            <person name="McCleary R.J."/>
            <person name="Kerkkamp H.M."/>
            <person name="Vos R.A."/>
            <person name="Guerreiro I."/>
            <person name="Calvete J.J."/>
            <person name="Wuster W."/>
            <person name="Woods A.E."/>
            <person name="Logan J.M."/>
            <person name="Harrison R.A."/>
            <person name="Castoe T.A."/>
            <person name="de Koning A.P."/>
            <person name="Pollock D.D."/>
            <person name="Yandell M."/>
            <person name="Calderon D."/>
            <person name="Renjifo C."/>
            <person name="Currier R.B."/>
            <person name="Salgado D."/>
            <person name="Pla D."/>
            <person name="Sanz L."/>
            <person name="Hyder A.S."/>
            <person name="Ribeiro J.M."/>
            <person name="Arntzen J.W."/>
            <person name="van den Thillart G.E."/>
            <person name="Boetzer M."/>
            <person name="Pirovano W."/>
            <person name="Dirks R.P."/>
            <person name="Spaink H.P."/>
            <person name="Duboule D."/>
            <person name="McGlinn E."/>
            <person name="Kini R.M."/>
            <person name="Richardson M.K."/>
        </authorList>
    </citation>
    <scope>NUCLEOTIDE SEQUENCE</scope>
    <source>
        <tissue evidence="7">Blood</tissue>
    </source>
</reference>
<comment type="subcellular location">
    <subcellularLocation>
        <location evidence="1">Cytoplasm</location>
    </subcellularLocation>
</comment>
<comment type="caution">
    <text evidence="7">The sequence shown here is derived from an EMBL/GenBank/DDBJ whole genome shotgun (WGS) entry which is preliminary data.</text>
</comment>
<comment type="similarity">
    <text evidence="2">Belongs to the sulfotransferase 1 family.</text>
</comment>
<dbReference type="Proteomes" id="UP000018936">
    <property type="component" value="Unassembled WGS sequence"/>
</dbReference>
<evidence type="ECO:0000256" key="5">
    <source>
        <dbReference type="SAM" id="MobiDB-lite"/>
    </source>
</evidence>
<feature type="compositionally biased region" description="Polar residues" evidence="5">
    <location>
        <begin position="7"/>
        <end position="23"/>
    </location>
</feature>
<feature type="compositionally biased region" description="Basic and acidic residues" evidence="5">
    <location>
        <begin position="24"/>
        <end position="38"/>
    </location>
</feature>
<dbReference type="AlphaFoldDB" id="V8PCF0"/>
<evidence type="ECO:0000256" key="1">
    <source>
        <dbReference type="ARBA" id="ARBA00004496"/>
    </source>
</evidence>
<dbReference type="Gene3D" id="3.40.50.300">
    <property type="entry name" value="P-loop containing nucleotide triphosphate hydrolases"/>
    <property type="match status" value="2"/>
</dbReference>
<dbReference type="PANTHER" id="PTHR11783">
    <property type="entry name" value="SULFOTRANSFERASE SULT"/>
    <property type="match status" value="1"/>
</dbReference>
<evidence type="ECO:0000256" key="4">
    <source>
        <dbReference type="ARBA" id="ARBA00022679"/>
    </source>
</evidence>
<evidence type="ECO:0000256" key="2">
    <source>
        <dbReference type="ARBA" id="ARBA00005771"/>
    </source>
</evidence>
<gene>
    <name evidence="7" type="primary">SULT1C2</name>
    <name evidence="7" type="ORF">L345_02532</name>
</gene>
<evidence type="ECO:0000256" key="3">
    <source>
        <dbReference type="ARBA" id="ARBA00022490"/>
    </source>
</evidence>
<dbReference type="GO" id="GO:0005737">
    <property type="term" value="C:cytoplasm"/>
    <property type="evidence" value="ECO:0007669"/>
    <property type="project" value="UniProtKB-SubCell"/>
</dbReference>
<accession>V8PCF0</accession>
<keyword evidence="4 7" id="KW-0808">Transferase</keyword>
<sequence>VVGKETPSISISEQRVTNLGSKSSRLEEGGAEGKLKAHSRDEIRHCTLWQRWQRKQSPGRGGQEVPYSNNFFAVLWMDLKSEMESLDAIKRPKLVEFEGIPMLNEMVENWNLISGFQARHDDLLICTYPKAGTTWIQEIVDMVQHRGDAQKCAWAPIYERSPYIELFPPKPIPSGFELALAMPSPRTLKSHLPVQLLPTSFWEQNSKIIYVARNAKDCAVSFFHFHRMNKILPTPGKWEDFLENFIAGKVCYGSWFDHVRGWWEAKDHHSILYLFYEDIKENPAQEIQKVAQFLNIELSTSVLDQIVQHTTFECMKANPMTNYSNMPSCVLDQTVSPFMRKGTVGDWKEHFTKAQSQQLDEICTQKLDNKMESLETKSIKLSKLVELEGIPMPNEIVENWNRISGFQARPDDLLLCTYPKAGTTWIQEIVDMVQHRGDAQKCARAPINERSPYIELFLPMPIPSGFELALAMPSPRTLKSHLPVQLLPTSFWEQNCKIIYVARNAKDCAVSYFYFQRMLKLFQDPGTWEDFLENFIAGKVGYGSWFDHVRGWWEAKDHHSILYLFYEDIKENPAQEIQKVAQFLNIELSTSVLDQIVQHTTFECMKANPMTNYSNMPSVFMDQNISPFMRKGTVGNWKEHFTVAQSKQMDEIYTQQLGNTGLKFRTEL</sequence>
<feature type="region of interest" description="Disordered" evidence="5">
    <location>
        <begin position="1"/>
        <end position="38"/>
    </location>
</feature>